<feature type="region of interest" description="Disordered" evidence="1">
    <location>
        <begin position="92"/>
        <end position="225"/>
    </location>
</feature>
<dbReference type="EMBL" id="JBBPFD010000021">
    <property type="protein sequence ID" value="KAK7883163.1"/>
    <property type="molecule type" value="Genomic_DNA"/>
</dbReference>
<keyword evidence="3" id="KW-1185">Reference proteome</keyword>
<feature type="compositionally biased region" description="Basic and acidic residues" evidence="1">
    <location>
        <begin position="542"/>
        <end position="557"/>
    </location>
</feature>
<dbReference type="AlphaFoldDB" id="A0AAW0MR06"/>
<accession>A0AAW0MR06</accession>
<evidence type="ECO:0000313" key="2">
    <source>
        <dbReference type="EMBL" id="KAK7883163.1"/>
    </source>
</evidence>
<feature type="compositionally biased region" description="Polar residues" evidence="1">
    <location>
        <begin position="492"/>
        <end position="506"/>
    </location>
</feature>
<protein>
    <submittedName>
        <fullName evidence="2">Uncharacterized protein</fullName>
    </submittedName>
</protein>
<evidence type="ECO:0000256" key="1">
    <source>
        <dbReference type="SAM" id="MobiDB-lite"/>
    </source>
</evidence>
<organism evidence="2 3">
    <name type="scientific">Mugilogobius chulae</name>
    <name type="common">yellowstripe goby</name>
    <dbReference type="NCBI Taxonomy" id="88201"/>
    <lineage>
        <taxon>Eukaryota</taxon>
        <taxon>Metazoa</taxon>
        <taxon>Chordata</taxon>
        <taxon>Craniata</taxon>
        <taxon>Vertebrata</taxon>
        <taxon>Euteleostomi</taxon>
        <taxon>Actinopterygii</taxon>
        <taxon>Neopterygii</taxon>
        <taxon>Teleostei</taxon>
        <taxon>Neoteleostei</taxon>
        <taxon>Acanthomorphata</taxon>
        <taxon>Gobiaria</taxon>
        <taxon>Gobiiformes</taxon>
        <taxon>Gobioidei</taxon>
        <taxon>Gobiidae</taxon>
        <taxon>Gobionellinae</taxon>
        <taxon>Mugilogobius</taxon>
    </lineage>
</organism>
<comment type="caution">
    <text evidence="2">The sequence shown here is derived from an EMBL/GenBank/DDBJ whole genome shotgun (WGS) entry which is preliminary data.</text>
</comment>
<reference evidence="3" key="1">
    <citation type="submission" date="2024-04" db="EMBL/GenBank/DDBJ databases">
        <title>Salinicola lusitanus LLJ914,a marine bacterium isolated from the Okinawa Trough.</title>
        <authorList>
            <person name="Li J."/>
        </authorList>
    </citation>
    <scope>NUCLEOTIDE SEQUENCE [LARGE SCALE GENOMIC DNA]</scope>
</reference>
<feature type="compositionally biased region" description="Basic and acidic residues" evidence="1">
    <location>
        <begin position="173"/>
        <end position="184"/>
    </location>
</feature>
<feature type="compositionally biased region" description="Basic and acidic residues" evidence="1">
    <location>
        <begin position="139"/>
        <end position="149"/>
    </location>
</feature>
<evidence type="ECO:0000313" key="3">
    <source>
        <dbReference type="Proteomes" id="UP001460270"/>
    </source>
</evidence>
<feature type="compositionally biased region" description="Basic and acidic residues" evidence="1">
    <location>
        <begin position="92"/>
        <end position="113"/>
    </location>
</feature>
<name>A0AAW0MR06_9GOBI</name>
<proteinExistence type="predicted"/>
<feature type="region of interest" description="Disordered" evidence="1">
    <location>
        <begin position="491"/>
        <end position="754"/>
    </location>
</feature>
<feature type="compositionally biased region" description="Pro residues" evidence="1">
    <location>
        <begin position="152"/>
        <end position="165"/>
    </location>
</feature>
<dbReference type="Proteomes" id="UP001460270">
    <property type="component" value="Unassembled WGS sequence"/>
</dbReference>
<feature type="compositionally biased region" description="Basic and acidic residues" evidence="1">
    <location>
        <begin position="121"/>
        <end position="132"/>
    </location>
</feature>
<feature type="compositionally biased region" description="Polar residues" evidence="1">
    <location>
        <begin position="664"/>
        <end position="681"/>
    </location>
</feature>
<sequence length="933" mass="105161">METSESQDESACEMKWPIAPDGYIPNSVIRGWIRALKRAKWHQFSDDDDDDDDTFYVGPYSENFKSLRAKRRTKKENKASYVHWDYRPELDFPIEQKQDTKREELFEQKKKEPAVPQSEQQEDKIATEDKTKRSSKRPKLSEEKQELLDKPIQPPVTPQAPPSKPPVQYSLRPLDKPTPKKTESDSLPLADFSDPWPSKQPKASKLYQKPSVPVPKKQVSTSTKYPIESSANNKILEHYKKFKARKLSKTHAPVDLYRSRSKWSSSETELEDLETAEPMFQQASGEEGEGGPITRKLDQSGLWQHIMKGVTESIDQNAIWNILEERRKHLQSGSDMEGFSGKLDRSLAGGQAAEETTFDESFSVTFGAILESMDNAAYWGLIKHKPSDFQARKVGVGRFEAPEDDGIQGRIARPNTAVDQRRFPTLHEEEHAYSSNGPVTLRELALRAITQAALRWSTEDRSAEFLGGSERLEDVNSNTSILKEGLEDLTVRKSSSRSTTQTGLSESEQHEFISETHGPGQLSSSDLSYRDTRPKSIQTMRSKVDDQTMAPKFDDQTSLKQKLVSKQVARSSSEDAQEIDEFTNDNYDHRRQSIGGTIRSRSQTKALGPEGIAAQFPFDASPETDQSVYKKRPDSTYPGPERSRMRFSESQSILGDLDVGKLESGSSKQTKFEDSSTYGSHKQSRSAVDGLDNSMGHYAKTSARSREFEGSKSSSNAGFGRDETGENKSGQPGWNTKEYLPSTAGTKPGGKSQDLLGAQTVKSIVHTPGLLTSSQPEQFLKALSQKRPEGKTKTKPIPKWRQELYQLIFLYGFCSPQTAKLLAREQRKQTQPQSTKREKHVGLYEFWDHISSSALHERVVRKVQFNDILDQATSESHCMIPLPSINNFISLEKYGETDYGKLLFEWERGDEEEAQMKVVNASASGNTVDNKML</sequence>
<gene>
    <name evidence="2" type="ORF">WMY93_029337</name>
</gene>